<feature type="region of interest" description="Disordered" evidence="1">
    <location>
        <begin position="441"/>
        <end position="476"/>
    </location>
</feature>
<dbReference type="InterPro" id="IPR005094">
    <property type="entry name" value="Endonuclease_MobA/VirD2"/>
</dbReference>
<accession>A0ABQ5R2N6</accession>
<dbReference type="Proteomes" id="UP001144280">
    <property type="component" value="Unassembled WGS sequence"/>
</dbReference>
<dbReference type="Pfam" id="PF03432">
    <property type="entry name" value="Relaxase"/>
    <property type="match status" value="1"/>
</dbReference>
<dbReference type="EMBL" id="BSDI01000038">
    <property type="protein sequence ID" value="GLI00930.1"/>
    <property type="molecule type" value="Genomic_DNA"/>
</dbReference>
<gene>
    <name evidence="3" type="ORF">Pa4123_62060</name>
</gene>
<sequence>MPNIVRGKRVGGLLRYLYGPGKREEHVNPHLVAAWDGAGPLHRLEPVIGPDDKRDFRRLVDLLEQPVHNGRNPPRRPVWHCSVRVHPEDRRLSDAQWAHIAAEVMAQAGLAEHGDARAVRWVAVRHGPDHIHIAATLVRQDRRTEYARNDRWKAQAACRNLEERYGLYVVGPADRTSHRRPKSPELNKARRTGRTEPARDRLRREVRFAAAAAATVEEFFDLLRQAGVTVEARESTIHIGVITGYKVALPDYTAADGRPIWYGGGRLAPDLSMPRLLRRWADSADVPRRSGTAAGLYDRAAEHVCDAAGDAPGGAVAAAYAAADVLTVVARHAEGTRRGPLHEAAEALDRAARLPHGQLPARTPRAEQLRAMSRLLGVAGRLADGEALFAMLRLILNLSLLADALADLRDSQRRLHQARAARVAARLLRAVAGAPDGPALAAEAEVPLTGPPIGPPTSRRDARRHSARPTTVRTPR</sequence>
<feature type="domain" description="MobA/VirD2-like nuclease" evidence="2">
    <location>
        <begin position="74"/>
        <end position="167"/>
    </location>
</feature>
<organism evidence="3 4">
    <name type="scientific">Phytohabitans aurantiacus</name>
    <dbReference type="NCBI Taxonomy" id="3016789"/>
    <lineage>
        <taxon>Bacteria</taxon>
        <taxon>Bacillati</taxon>
        <taxon>Actinomycetota</taxon>
        <taxon>Actinomycetes</taxon>
        <taxon>Micromonosporales</taxon>
        <taxon>Micromonosporaceae</taxon>
    </lineage>
</organism>
<evidence type="ECO:0000313" key="4">
    <source>
        <dbReference type="Proteomes" id="UP001144280"/>
    </source>
</evidence>
<name>A0ABQ5R2N6_9ACTN</name>
<feature type="region of interest" description="Disordered" evidence="1">
    <location>
        <begin position="173"/>
        <end position="199"/>
    </location>
</feature>
<evidence type="ECO:0000313" key="3">
    <source>
        <dbReference type="EMBL" id="GLI00930.1"/>
    </source>
</evidence>
<dbReference type="RefSeq" id="WP_281901573.1">
    <property type="nucleotide sequence ID" value="NZ_BSDI01000038.1"/>
</dbReference>
<evidence type="ECO:0000259" key="2">
    <source>
        <dbReference type="Pfam" id="PF03432"/>
    </source>
</evidence>
<protein>
    <recommendedName>
        <fullName evidence="2">MobA/VirD2-like nuclease domain-containing protein</fullName>
    </recommendedName>
</protein>
<reference evidence="3" key="1">
    <citation type="submission" date="2022-12" db="EMBL/GenBank/DDBJ databases">
        <title>New Phytohabitans aurantiacus sp. RD004123 nov., an actinomycete isolated from soil.</title>
        <authorList>
            <person name="Triningsih D.W."/>
            <person name="Harunari E."/>
            <person name="Igarashi Y."/>
        </authorList>
    </citation>
    <scope>NUCLEOTIDE SEQUENCE</scope>
    <source>
        <strain evidence="3">RD004123</strain>
    </source>
</reference>
<feature type="compositionally biased region" description="Basic and acidic residues" evidence="1">
    <location>
        <begin position="182"/>
        <end position="199"/>
    </location>
</feature>
<comment type="caution">
    <text evidence="3">The sequence shown here is derived from an EMBL/GenBank/DDBJ whole genome shotgun (WGS) entry which is preliminary data.</text>
</comment>
<evidence type="ECO:0000256" key="1">
    <source>
        <dbReference type="SAM" id="MobiDB-lite"/>
    </source>
</evidence>
<keyword evidence="4" id="KW-1185">Reference proteome</keyword>
<proteinExistence type="predicted"/>